<evidence type="ECO:0000313" key="2">
    <source>
        <dbReference type="EMBL" id="ATA56371.1"/>
    </source>
</evidence>
<accession>A0A250DQK3</accession>
<evidence type="ECO:0000256" key="1">
    <source>
        <dbReference type="SAM" id="SignalP"/>
    </source>
</evidence>
<protein>
    <recommendedName>
        <fullName evidence="4">Rap1a immunity protein domain-containing protein</fullName>
    </recommendedName>
</protein>
<dbReference type="KEGG" id="vbo:CKY39_26400"/>
<dbReference type="Proteomes" id="UP000217154">
    <property type="component" value="Chromosome"/>
</dbReference>
<evidence type="ECO:0008006" key="4">
    <source>
        <dbReference type="Google" id="ProtNLM"/>
    </source>
</evidence>
<evidence type="ECO:0000313" key="3">
    <source>
        <dbReference type="Proteomes" id="UP000217154"/>
    </source>
</evidence>
<feature type="signal peptide" evidence="1">
    <location>
        <begin position="1"/>
        <end position="27"/>
    </location>
</feature>
<keyword evidence="1" id="KW-0732">Signal</keyword>
<sequence>MIFIKARLSATALALVAAFVMAPAANASDTYGAGVGVRDDSCSLWLAARAASPTDPNAIAAHLMTSWVLGFLTGLNTTTNKDDMVRLLSADTINAYLDKACKEEPGTMVMFHAVALRGAVQRQDRR</sequence>
<name>A0A250DQK3_9BURK</name>
<gene>
    <name evidence="2" type="ORF">CKY39_26400</name>
</gene>
<dbReference type="EMBL" id="CP023284">
    <property type="protein sequence ID" value="ATA56371.1"/>
    <property type="molecule type" value="Genomic_DNA"/>
</dbReference>
<reference evidence="2 3" key="1">
    <citation type="submission" date="2017-09" db="EMBL/GenBank/DDBJ databases">
        <title>The diverse metabolic capabilities of V. boronicumulans make it an excellent choice for continued studies on novel biodegradation.</title>
        <authorList>
            <person name="Sun S."/>
        </authorList>
    </citation>
    <scope>NUCLEOTIDE SEQUENCE [LARGE SCALE GENOMIC DNA]</scope>
    <source>
        <strain evidence="2 3">J1</strain>
    </source>
</reference>
<dbReference type="RefSeq" id="WP_095746542.1">
    <property type="nucleotide sequence ID" value="NZ_CP023284.1"/>
</dbReference>
<organism evidence="2 3">
    <name type="scientific">Variovorax boronicumulans</name>
    <dbReference type="NCBI Taxonomy" id="436515"/>
    <lineage>
        <taxon>Bacteria</taxon>
        <taxon>Pseudomonadati</taxon>
        <taxon>Pseudomonadota</taxon>
        <taxon>Betaproteobacteria</taxon>
        <taxon>Burkholderiales</taxon>
        <taxon>Comamonadaceae</taxon>
        <taxon>Variovorax</taxon>
    </lineage>
</organism>
<dbReference type="AlphaFoldDB" id="A0A250DQK3"/>
<proteinExistence type="predicted"/>
<feature type="chain" id="PRO_5013395276" description="Rap1a immunity protein domain-containing protein" evidence="1">
    <location>
        <begin position="28"/>
        <end position="126"/>
    </location>
</feature>